<dbReference type="Gene3D" id="3.40.50.150">
    <property type="entry name" value="Vaccinia Virus protein VP39"/>
    <property type="match status" value="1"/>
</dbReference>
<dbReference type="EMBL" id="BMFR01000012">
    <property type="protein sequence ID" value="GGG80602.1"/>
    <property type="molecule type" value="Genomic_DNA"/>
</dbReference>
<dbReference type="InterPro" id="IPR036974">
    <property type="entry name" value="PUA_sf"/>
</dbReference>
<dbReference type="Pfam" id="PF10672">
    <property type="entry name" value="Methyltrans_SAM"/>
    <property type="match status" value="1"/>
</dbReference>
<feature type="domain" description="RlmI-like PUA" evidence="5">
    <location>
        <begin position="15"/>
        <end position="76"/>
    </location>
</feature>
<dbReference type="SUPFAM" id="SSF53335">
    <property type="entry name" value="S-adenosyl-L-methionine-dependent methyltransferases"/>
    <property type="match status" value="1"/>
</dbReference>
<proteinExistence type="predicted"/>
<dbReference type="GO" id="GO:0008168">
    <property type="term" value="F:methyltransferase activity"/>
    <property type="evidence" value="ECO:0007669"/>
    <property type="project" value="UniProtKB-KW"/>
</dbReference>
<keyword evidence="3" id="KW-0949">S-adenosyl-L-methionine</keyword>
<dbReference type="PANTHER" id="PTHR43042">
    <property type="entry name" value="SAM-DEPENDENT METHYLTRANSFERASE"/>
    <property type="match status" value="1"/>
</dbReference>
<dbReference type="AlphaFoldDB" id="A0A917HIW5"/>
<keyword evidence="1 6" id="KW-0489">Methyltransferase</keyword>
<dbReference type="GO" id="GO:0003723">
    <property type="term" value="F:RNA binding"/>
    <property type="evidence" value="ECO:0007669"/>
    <property type="project" value="InterPro"/>
</dbReference>
<dbReference type="Gene3D" id="2.30.130.10">
    <property type="entry name" value="PUA domain"/>
    <property type="match status" value="1"/>
</dbReference>
<reference evidence="6" key="2">
    <citation type="submission" date="2020-09" db="EMBL/GenBank/DDBJ databases">
        <authorList>
            <person name="Sun Q."/>
            <person name="Zhou Y."/>
        </authorList>
    </citation>
    <scope>NUCLEOTIDE SEQUENCE</scope>
    <source>
        <strain evidence="6">CGMCC 1.12754</strain>
    </source>
</reference>
<gene>
    <name evidence="6" type="ORF">GCM10011398_27500</name>
</gene>
<dbReference type="CDD" id="cd11572">
    <property type="entry name" value="RlmI_M_like"/>
    <property type="match status" value="1"/>
</dbReference>
<evidence type="ECO:0000259" key="4">
    <source>
        <dbReference type="Pfam" id="PF10672"/>
    </source>
</evidence>
<name>A0A917HIW5_9BACI</name>
<evidence type="ECO:0000256" key="2">
    <source>
        <dbReference type="ARBA" id="ARBA00022679"/>
    </source>
</evidence>
<evidence type="ECO:0000313" key="7">
    <source>
        <dbReference type="Proteomes" id="UP000622860"/>
    </source>
</evidence>
<evidence type="ECO:0000256" key="3">
    <source>
        <dbReference type="ARBA" id="ARBA00022691"/>
    </source>
</evidence>
<organism evidence="6 7">
    <name type="scientific">Virgibacillus oceani</name>
    <dbReference type="NCBI Taxonomy" id="1479511"/>
    <lineage>
        <taxon>Bacteria</taxon>
        <taxon>Bacillati</taxon>
        <taxon>Bacillota</taxon>
        <taxon>Bacilli</taxon>
        <taxon>Bacillales</taxon>
        <taxon>Bacillaceae</taxon>
        <taxon>Virgibacillus</taxon>
    </lineage>
</organism>
<dbReference type="InterPro" id="IPR041532">
    <property type="entry name" value="RlmI-like_PUA"/>
</dbReference>
<dbReference type="Gene3D" id="3.30.750.80">
    <property type="entry name" value="RNA methyltransferase domain (HRMD) like"/>
    <property type="match status" value="1"/>
</dbReference>
<comment type="caution">
    <text evidence="6">The sequence shown here is derived from an EMBL/GenBank/DDBJ whole genome shotgun (WGS) entry which is preliminary data.</text>
</comment>
<dbReference type="InterPro" id="IPR029063">
    <property type="entry name" value="SAM-dependent_MTases_sf"/>
</dbReference>
<accession>A0A917HIW5</accession>
<keyword evidence="7" id="KW-1185">Reference proteome</keyword>
<keyword evidence="2" id="KW-0808">Transferase</keyword>
<evidence type="ECO:0000259" key="5">
    <source>
        <dbReference type="Pfam" id="PF17785"/>
    </source>
</evidence>
<evidence type="ECO:0000313" key="6">
    <source>
        <dbReference type="EMBL" id="GGG80602.1"/>
    </source>
</evidence>
<evidence type="ECO:0000256" key="1">
    <source>
        <dbReference type="ARBA" id="ARBA00022603"/>
    </source>
</evidence>
<reference evidence="6" key="1">
    <citation type="journal article" date="2014" name="Int. J. Syst. Evol. Microbiol.">
        <title>Complete genome sequence of Corynebacterium casei LMG S-19264T (=DSM 44701T), isolated from a smear-ripened cheese.</title>
        <authorList>
            <consortium name="US DOE Joint Genome Institute (JGI-PGF)"/>
            <person name="Walter F."/>
            <person name="Albersmeier A."/>
            <person name="Kalinowski J."/>
            <person name="Ruckert C."/>
        </authorList>
    </citation>
    <scope>NUCLEOTIDE SEQUENCE</scope>
    <source>
        <strain evidence="6">CGMCC 1.12754</strain>
    </source>
</reference>
<dbReference type="InterPro" id="IPR015947">
    <property type="entry name" value="PUA-like_sf"/>
</dbReference>
<protein>
    <submittedName>
        <fullName evidence="6">Methyltransferase</fullName>
    </submittedName>
</protein>
<sequence>MADKDVIMTKIMELHVKTSEIKKYKNGFPLITKDAIKSTDALVNEGDIFHLLDNNRQFIAKGYYGKQNKGFGWVLTGKKEERIDFRFFAGRIETAVNKRQSLYTDPNTNAFRIFNGEGDGIGGLTIDYFDGFYLINWYSEGIYAFKEYVIRSLDVLGQYKGIYQKKRFNTNGQYIDDDDFVKGERGEFPIIVKENGMNYAVYLNDGAMVGIFLDQRDVRKAIRDKYANGRNVLNTFSYTGAFSVAAAVGGAAKTTSVDLAKRSKAKTIEQFSVNGIDFEQQDIIVMDVFDYFKYAKRKNLKFDLVILDPPSFARTKKHTFSTSKDYPALIKDTIGITEKNGLIVASTNNAAFGMKRFKGFINKAFREMNIPYKIVEEFTLPEDFKTQQNYPQGDYLKVVIVRKQK</sequence>
<dbReference type="InterPro" id="IPR019614">
    <property type="entry name" value="SAM-dep_methyl-trfase"/>
</dbReference>
<dbReference type="Pfam" id="PF17785">
    <property type="entry name" value="PUA_3"/>
    <property type="match status" value="1"/>
</dbReference>
<dbReference type="Proteomes" id="UP000622860">
    <property type="component" value="Unassembled WGS sequence"/>
</dbReference>
<feature type="domain" description="S-adenosylmethionine-dependent methyltransferase" evidence="4">
    <location>
        <begin position="123"/>
        <end position="355"/>
    </location>
</feature>
<dbReference type="PANTHER" id="PTHR43042:SF3">
    <property type="entry name" value="RIBOSOMAL RNA LARGE SUBUNIT METHYLTRANSFERASE YWBD-RELATED"/>
    <property type="match status" value="1"/>
</dbReference>
<dbReference type="GO" id="GO:0032259">
    <property type="term" value="P:methylation"/>
    <property type="evidence" value="ECO:0007669"/>
    <property type="project" value="UniProtKB-KW"/>
</dbReference>
<dbReference type="SUPFAM" id="SSF88697">
    <property type="entry name" value="PUA domain-like"/>
    <property type="match status" value="1"/>
</dbReference>